<dbReference type="EMBL" id="CZAE01000020">
    <property type="protein sequence ID" value="CUP90356.1"/>
    <property type="molecule type" value="Genomic_DNA"/>
</dbReference>
<comment type="similarity">
    <text evidence="1">Belongs to the short-chain dehydrogenases/reductases (SDR) family.</text>
</comment>
<dbReference type="Gene3D" id="3.40.50.720">
    <property type="entry name" value="NAD(P)-binding Rossmann-like Domain"/>
    <property type="match status" value="1"/>
</dbReference>
<dbReference type="GO" id="GO:0016020">
    <property type="term" value="C:membrane"/>
    <property type="evidence" value="ECO:0007669"/>
    <property type="project" value="TreeGrafter"/>
</dbReference>
<keyword evidence="2 3" id="KW-0560">Oxidoreductase</keyword>
<organism evidence="3 4">
    <name type="scientific">Bacteroides faecis</name>
    <dbReference type="NCBI Taxonomy" id="674529"/>
    <lineage>
        <taxon>Bacteria</taxon>
        <taxon>Pseudomonadati</taxon>
        <taxon>Bacteroidota</taxon>
        <taxon>Bacteroidia</taxon>
        <taxon>Bacteroidales</taxon>
        <taxon>Bacteroidaceae</taxon>
        <taxon>Bacteroides</taxon>
    </lineage>
</organism>
<dbReference type="GO" id="GO:0016491">
    <property type="term" value="F:oxidoreductase activity"/>
    <property type="evidence" value="ECO:0007669"/>
    <property type="project" value="UniProtKB-KW"/>
</dbReference>
<dbReference type="AlphaFoldDB" id="A0A174S1I2"/>
<proteinExistence type="inferred from homology"/>
<sequence length="253" mass="28233">MLLSYLCRQTQSVGFMKKIIIIGATSGIGRGLAEQYACEDCLIGITGRRENLLKEICAQDKDKRFYQVCDITHTETTISSLETLVQEMGGMDMLIISAGTGELNPQLSYQLEEPTLRTNVVGFTNIADWGFRYFEQQKGGHLITISSVGGTRGSGVAPAYNASKAYQINYMEGLRQKAAKLPFPIYTTDIRPGFVDTAMAKGEGLFWVTPVDKAVKQIKRAISKKKKIAFISRRWRYVAGLFRLIPSALYCRM</sequence>
<dbReference type="SUPFAM" id="SSF51735">
    <property type="entry name" value="NAD(P)-binding Rossmann-fold domains"/>
    <property type="match status" value="1"/>
</dbReference>
<evidence type="ECO:0000313" key="4">
    <source>
        <dbReference type="Proteomes" id="UP000095606"/>
    </source>
</evidence>
<gene>
    <name evidence="3" type="ORF">ERS852461_03672</name>
</gene>
<evidence type="ECO:0000313" key="3">
    <source>
        <dbReference type="EMBL" id="CUP90356.1"/>
    </source>
</evidence>
<protein>
    <submittedName>
        <fullName evidence="3">Oxidoreductase</fullName>
        <ecNumber evidence="3">1.-.-.-</ecNumber>
    </submittedName>
</protein>
<dbReference type="PANTHER" id="PTHR44196">
    <property type="entry name" value="DEHYDROGENASE/REDUCTASE SDR FAMILY MEMBER 7B"/>
    <property type="match status" value="1"/>
</dbReference>
<dbReference type="EC" id="1.-.-.-" evidence="3"/>
<dbReference type="Proteomes" id="UP000095606">
    <property type="component" value="Unassembled WGS sequence"/>
</dbReference>
<evidence type="ECO:0000256" key="1">
    <source>
        <dbReference type="ARBA" id="ARBA00006484"/>
    </source>
</evidence>
<dbReference type="PRINTS" id="PR00081">
    <property type="entry name" value="GDHRDH"/>
</dbReference>
<dbReference type="Pfam" id="PF00106">
    <property type="entry name" value="adh_short"/>
    <property type="match status" value="1"/>
</dbReference>
<dbReference type="PANTHER" id="PTHR44196:SF3">
    <property type="entry name" value="SHORT CHAIN DEHYDROGENASE FAMILY PROTEIN"/>
    <property type="match status" value="1"/>
</dbReference>
<accession>A0A174S1I2</accession>
<dbReference type="InterPro" id="IPR002347">
    <property type="entry name" value="SDR_fam"/>
</dbReference>
<name>A0A174S1I2_9BACE</name>
<evidence type="ECO:0000256" key="2">
    <source>
        <dbReference type="ARBA" id="ARBA00023002"/>
    </source>
</evidence>
<dbReference type="InterPro" id="IPR036291">
    <property type="entry name" value="NAD(P)-bd_dom_sf"/>
</dbReference>
<reference evidence="3 4" key="1">
    <citation type="submission" date="2015-09" db="EMBL/GenBank/DDBJ databases">
        <authorList>
            <consortium name="Pathogen Informatics"/>
        </authorList>
    </citation>
    <scope>NUCLEOTIDE SEQUENCE [LARGE SCALE GENOMIC DNA]</scope>
    <source>
        <strain evidence="3 4">2789STDY5834846</strain>
    </source>
</reference>